<comment type="caution">
    <text evidence="2">The sequence shown here is derived from an EMBL/GenBank/DDBJ whole genome shotgun (WGS) entry which is preliminary data.</text>
</comment>
<dbReference type="RefSeq" id="WP_141380358.1">
    <property type="nucleotide sequence ID" value="NZ_BJNA01000021.1"/>
</dbReference>
<sequence>MAGYGHGSVTGIDERTLGRIDLLLFDADYSAAADAVDDSWRIAVLAAAPRARTDRERVRAHAVHAANARRDPAVGRVRDASIWHRLCLALALVLAVVAAGLVLPSRTVGSAGGFGLQQEMLPAGAAAVVALSILWWLEPLRAAGALWGSRLPAVLHLTCAALWLIAAAVAVLVRWPEIDAQQPLPVTTGLVLLVAAATLALFLWHRAARADRSGRQSGMARLTGDLVDPRDGVAVFFALDEWWRVAGPAALAREGARVRRVRVEVLARLRLAGVITGIDERFAALDPPPTRWRERRR</sequence>
<evidence type="ECO:0000313" key="3">
    <source>
        <dbReference type="Proteomes" id="UP000319804"/>
    </source>
</evidence>
<keyword evidence="1" id="KW-0472">Membrane</keyword>
<dbReference type="Proteomes" id="UP000319804">
    <property type="component" value="Unassembled WGS sequence"/>
</dbReference>
<evidence type="ECO:0000313" key="2">
    <source>
        <dbReference type="EMBL" id="TQN00889.1"/>
    </source>
</evidence>
<reference evidence="2 3" key="1">
    <citation type="submission" date="2019-06" db="EMBL/GenBank/DDBJ databases">
        <title>Sequencing the genomes of 1000 actinobacteria strains.</title>
        <authorList>
            <person name="Klenk H.-P."/>
        </authorList>
    </citation>
    <scope>NUCLEOTIDE SEQUENCE [LARGE SCALE GENOMIC DNA]</scope>
    <source>
        <strain evidence="2 3">DSM 20427</strain>
    </source>
</reference>
<dbReference type="AlphaFoldDB" id="A0A4Y3ULY0"/>
<dbReference type="EMBL" id="VFPS01000001">
    <property type="protein sequence ID" value="TQN00889.1"/>
    <property type="molecule type" value="Genomic_DNA"/>
</dbReference>
<dbReference type="OrthoDB" id="5132465at2"/>
<keyword evidence="1" id="KW-1133">Transmembrane helix</keyword>
<keyword evidence="3" id="KW-1185">Reference proteome</keyword>
<name>A0A4Y3ULY0_9MICO</name>
<accession>A0A4Y3ULY0</accession>
<feature type="transmembrane region" description="Helical" evidence="1">
    <location>
        <begin position="120"/>
        <end position="137"/>
    </location>
</feature>
<proteinExistence type="predicted"/>
<keyword evidence="1" id="KW-0812">Transmembrane</keyword>
<organism evidence="2 3">
    <name type="scientific">Microbacterium lacticum</name>
    <dbReference type="NCBI Taxonomy" id="33885"/>
    <lineage>
        <taxon>Bacteria</taxon>
        <taxon>Bacillati</taxon>
        <taxon>Actinomycetota</taxon>
        <taxon>Actinomycetes</taxon>
        <taxon>Micrococcales</taxon>
        <taxon>Microbacteriaceae</taxon>
        <taxon>Microbacterium</taxon>
    </lineage>
</organism>
<protein>
    <submittedName>
        <fullName evidence="2">Uncharacterized protein</fullName>
    </submittedName>
</protein>
<feature type="transmembrane region" description="Helical" evidence="1">
    <location>
        <begin position="86"/>
        <end position="108"/>
    </location>
</feature>
<feature type="transmembrane region" description="Helical" evidence="1">
    <location>
        <begin position="184"/>
        <end position="204"/>
    </location>
</feature>
<evidence type="ECO:0000256" key="1">
    <source>
        <dbReference type="SAM" id="Phobius"/>
    </source>
</evidence>
<gene>
    <name evidence="2" type="ORF">FHX68_1016</name>
</gene>
<feature type="transmembrane region" description="Helical" evidence="1">
    <location>
        <begin position="149"/>
        <end position="172"/>
    </location>
</feature>